<dbReference type="EMBL" id="SORZ01000001">
    <property type="protein sequence ID" value="TPW35650.1"/>
    <property type="molecule type" value="Genomic_DNA"/>
</dbReference>
<evidence type="ECO:0000256" key="5">
    <source>
        <dbReference type="ARBA" id="ARBA00022763"/>
    </source>
</evidence>
<feature type="active site" description="Schiff-base intermediate with DNA" evidence="15">
    <location>
        <position position="2"/>
    </location>
</feature>
<accession>A0A506UQN6</accession>
<comment type="subunit">
    <text evidence="3 15">Monomer.</text>
</comment>
<sequence>MPELPEVEVTRRDLQAAMEKSRLIEVLQRREDLRRPFPPRLSERLRGRNVLRVRRRAKYILCDLEKENPQGPRETLLLHLGMSGRILIDRIDALGEASGAAPSQPDRPHEHLVFTTETGFRIGFVDPRRFGMVDLYPTENEEAQPCFARSGIEPLDSRLFTPERLEKLFSSKRAPIKTALLDQSLIAGLGNIYVCEALFRAGIHPAVPAGQLDKGALHKLWQVIPRILQEAVAAGGSTLRDYRHGNGEEGGFQKLHQVYGREGEPCLNCGKTAEKDCGTIQRIVQGGRSTFFCAVCQPEHSTPHSAPPAAHSSGI</sequence>
<evidence type="ECO:0000256" key="10">
    <source>
        <dbReference type="ARBA" id="ARBA00023204"/>
    </source>
</evidence>
<feature type="domain" description="FPG-type" evidence="16">
    <location>
        <begin position="257"/>
        <end position="298"/>
    </location>
</feature>
<dbReference type="EC" id="3.2.2.23" evidence="15"/>
<dbReference type="EC" id="4.2.99.18" evidence="15"/>
<evidence type="ECO:0000256" key="11">
    <source>
        <dbReference type="ARBA" id="ARBA00023239"/>
    </source>
</evidence>
<feature type="binding site" evidence="15">
    <location>
        <position position="109"/>
    </location>
    <ligand>
        <name>DNA</name>
        <dbReference type="ChEBI" id="CHEBI:16991"/>
    </ligand>
</feature>
<dbReference type="SUPFAM" id="SSF57716">
    <property type="entry name" value="Glucocorticoid receptor-like (DNA-binding domain)"/>
    <property type="match status" value="1"/>
</dbReference>
<feature type="active site" description="Proton donor; for beta-elimination activity" evidence="15">
    <location>
        <position position="58"/>
    </location>
</feature>
<dbReference type="SMART" id="SM00898">
    <property type="entry name" value="Fapy_DNA_glyco"/>
    <property type="match status" value="1"/>
</dbReference>
<evidence type="ECO:0000256" key="2">
    <source>
        <dbReference type="ARBA" id="ARBA00009409"/>
    </source>
</evidence>
<comment type="caution">
    <text evidence="18">The sequence shown here is derived from an EMBL/GenBank/DDBJ whole genome shotgun (WGS) entry which is preliminary data.</text>
</comment>
<dbReference type="Pfam" id="PF06827">
    <property type="entry name" value="zf-FPG_IleRS"/>
    <property type="match status" value="1"/>
</dbReference>
<gene>
    <name evidence="15 18" type="primary">mutM</name>
    <name evidence="15" type="synonym">fpg</name>
    <name evidence="18" type="ORF">E3202_01405</name>
</gene>
<dbReference type="SMART" id="SM01232">
    <property type="entry name" value="H2TH"/>
    <property type="match status" value="1"/>
</dbReference>
<keyword evidence="9 15" id="KW-0238">DNA-binding</keyword>
<keyword evidence="11 15" id="KW-0456">Lyase</keyword>
<evidence type="ECO:0000259" key="17">
    <source>
        <dbReference type="PROSITE" id="PS51068"/>
    </source>
</evidence>
<comment type="similarity">
    <text evidence="2 15">Belongs to the FPG family.</text>
</comment>
<evidence type="ECO:0000256" key="8">
    <source>
        <dbReference type="ARBA" id="ARBA00022833"/>
    </source>
</evidence>
<evidence type="ECO:0000256" key="12">
    <source>
        <dbReference type="ARBA" id="ARBA00023268"/>
    </source>
</evidence>
<comment type="catalytic activity">
    <reaction evidence="1 15">
        <text>Hydrolysis of DNA containing ring-opened 7-methylguanine residues, releasing 2,6-diamino-4-hydroxy-5-(N-methyl)formamidopyrimidine.</text>
        <dbReference type="EC" id="3.2.2.23"/>
    </reaction>
</comment>
<feature type="binding site" evidence="15">
    <location>
        <position position="128"/>
    </location>
    <ligand>
        <name>DNA</name>
        <dbReference type="ChEBI" id="CHEBI:16991"/>
    </ligand>
</feature>
<organism evidence="18 19">
    <name type="scientific">Oecophyllibacter saccharovorans</name>
    <dbReference type="NCBI Taxonomy" id="2558360"/>
    <lineage>
        <taxon>Bacteria</taxon>
        <taxon>Pseudomonadati</taxon>
        <taxon>Pseudomonadota</taxon>
        <taxon>Alphaproteobacteria</taxon>
        <taxon>Acetobacterales</taxon>
        <taxon>Acetobacteraceae</taxon>
        <taxon>Oecophyllibacter</taxon>
    </lineage>
</organism>
<keyword evidence="10 15" id="KW-0234">DNA repair</keyword>
<keyword evidence="5 15" id="KW-0227">DNA damage</keyword>
<dbReference type="Pfam" id="PF01149">
    <property type="entry name" value="Fapy_DNA_glyco"/>
    <property type="match status" value="1"/>
</dbReference>
<dbReference type="FunFam" id="1.10.8.50:FF:000003">
    <property type="entry name" value="Formamidopyrimidine-DNA glycosylase"/>
    <property type="match status" value="1"/>
</dbReference>
<dbReference type="Pfam" id="PF06831">
    <property type="entry name" value="H2TH"/>
    <property type="match status" value="1"/>
</dbReference>
<evidence type="ECO:0000256" key="7">
    <source>
        <dbReference type="ARBA" id="ARBA00022801"/>
    </source>
</evidence>
<dbReference type="InterPro" id="IPR020629">
    <property type="entry name" value="FPG_Glyclase"/>
</dbReference>
<dbReference type="SUPFAM" id="SSF81624">
    <property type="entry name" value="N-terminal domain of MutM-like DNA repair proteins"/>
    <property type="match status" value="1"/>
</dbReference>
<dbReference type="RefSeq" id="WP_165600132.1">
    <property type="nucleotide sequence ID" value="NZ_SORZ01000001.1"/>
</dbReference>
<dbReference type="InterPro" id="IPR012319">
    <property type="entry name" value="FPG_cat"/>
</dbReference>
<comment type="cofactor">
    <cofactor evidence="15">
        <name>Zn(2+)</name>
        <dbReference type="ChEBI" id="CHEBI:29105"/>
    </cofactor>
    <text evidence="15">Binds 1 zinc ion per subunit.</text>
</comment>
<evidence type="ECO:0000256" key="1">
    <source>
        <dbReference type="ARBA" id="ARBA00001668"/>
    </source>
</evidence>
<feature type="active site" description="Proton donor" evidence="15">
    <location>
        <position position="3"/>
    </location>
</feature>
<dbReference type="NCBIfam" id="NF002211">
    <property type="entry name" value="PRK01103.1"/>
    <property type="match status" value="1"/>
</dbReference>
<evidence type="ECO:0000256" key="6">
    <source>
        <dbReference type="ARBA" id="ARBA00022771"/>
    </source>
</evidence>
<dbReference type="Gene3D" id="1.10.8.50">
    <property type="match status" value="1"/>
</dbReference>
<evidence type="ECO:0000256" key="13">
    <source>
        <dbReference type="ARBA" id="ARBA00023295"/>
    </source>
</evidence>
<evidence type="ECO:0000313" key="18">
    <source>
        <dbReference type="EMBL" id="TPW35650.1"/>
    </source>
</evidence>
<evidence type="ECO:0000256" key="9">
    <source>
        <dbReference type="ARBA" id="ARBA00023125"/>
    </source>
</evidence>
<dbReference type="PANTHER" id="PTHR22993">
    <property type="entry name" value="FORMAMIDOPYRIMIDINE-DNA GLYCOSYLASE"/>
    <property type="match status" value="1"/>
</dbReference>
<dbReference type="GO" id="GO:0003684">
    <property type="term" value="F:damaged DNA binding"/>
    <property type="evidence" value="ECO:0007669"/>
    <property type="project" value="InterPro"/>
</dbReference>
<dbReference type="InterPro" id="IPR010979">
    <property type="entry name" value="Ribosomal_uS13-like_H2TH"/>
</dbReference>
<comment type="catalytic activity">
    <reaction evidence="14 15">
        <text>2'-deoxyribonucleotide-(2'-deoxyribose 5'-phosphate)-2'-deoxyribonucleotide-DNA = a 3'-end 2'-deoxyribonucleotide-(2,3-dehydro-2,3-deoxyribose 5'-phosphate)-DNA + a 5'-end 5'-phospho-2'-deoxyribonucleoside-DNA + H(+)</text>
        <dbReference type="Rhea" id="RHEA:66592"/>
        <dbReference type="Rhea" id="RHEA-COMP:13180"/>
        <dbReference type="Rhea" id="RHEA-COMP:16897"/>
        <dbReference type="Rhea" id="RHEA-COMP:17067"/>
        <dbReference type="ChEBI" id="CHEBI:15378"/>
        <dbReference type="ChEBI" id="CHEBI:136412"/>
        <dbReference type="ChEBI" id="CHEBI:157695"/>
        <dbReference type="ChEBI" id="CHEBI:167181"/>
        <dbReference type="EC" id="4.2.99.18"/>
    </reaction>
</comment>
<keyword evidence="19" id="KW-1185">Reference proteome</keyword>
<evidence type="ECO:0000259" key="16">
    <source>
        <dbReference type="PROSITE" id="PS51066"/>
    </source>
</evidence>
<evidence type="ECO:0000256" key="14">
    <source>
        <dbReference type="ARBA" id="ARBA00044632"/>
    </source>
</evidence>
<proteinExistence type="inferred from homology"/>
<keyword evidence="8 15" id="KW-0862">Zinc</keyword>
<protein>
    <recommendedName>
        <fullName evidence="15">Formamidopyrimidine-DNA glycosylase</fullName>
        <shortName evidence="15">Fapy-DNA glycosylase</shortName>
        <ecNumber evidence="15">3.2.2.23</ecNumber>
    </recommendedName>
    <alternativeName>
        <fullName evidence="15">DNA-(apurinic or apyrimidinic site) lyase MutM</fullName>
        <shortName evidence="15">AP lyase MutM</shortName>
        <ecNumber evidence="15">4.2.99.18</ecNumber>
    </alternativeName>
</protein>
<name>A0A506UQN6_9PROT</name>
<comment type="function">
    <text evidence="15">Involved in base excision repair of DNA damaged by oxidation or by mutagenic agents. Acts as DNA glycosylase that recognizes and removes damaged bases. Has a preference for oxidized purines, such as 7,8-dihydro-8-oxoguanine (8-oxoG). Has AP (apurinic/apyrimidinic) lyase activity and introduces nicks in the DNA strand. Cleaves the DNA backbone by beta-delta elimination to generate a single-strand break at the site of the removed base with both 3'- and 5'-phosphates.</text>
</comment>
<evidence type="ECO:0000256" key="3">
    <source>
        <dbReference type="ARBA" id="ARBA00011245"/>
    </source>
</evidence>
<dbReference type="GO" id="GO:0008270">
    <property type="term" value="F:zinc ion binding"/>
    <property type="evidence" value="ECO:0007669"/>
    <property type="project" value="UniProtKB-UniRule"/>
</dbReference>
<dbReference type="SUPFAM" id="SSF46946">
    <property type="entry name" value="S13-like H2TH domain"/>
    <property type="match status" value="1"/>
</dbReference>
<keyword evidence="12 15" id="KW-0511">Multifunctional enzyme</keyword>
<keyword evidence="6 15" id="KW-0863">Zinc-finger</keyword>
<reference evidence="18 19" key="1">
    <citation type="submission" date="2019-03" db="EMBL/GenBank/DDBJ databases">
        <title>The complete genome sequence of Neokomagataea sp. Jb2 NBRC113641.</title>
        <authorList>
            <person name="Chua K.-O."/>
            <person name="Chan K.-G."/>
            <person name="See-Too W.-S."/>
        </authorList>
    </citation>
    <scope>NUCLEOTIDE SEQUENCE [LARGE SCALE GENOMIC DNA]</scope>
    <source>
        <strain evidence="18 19">Jb2</strain>
    </source>
</reference>
<dbReference type="InterPro" id="IPR010663">
    <property type="entry name" value="Znf_FPG/IleRS"/>
</dbReference>
<dbReference type="InterPro" id="IPR035937">
    <property type="entry name" value="FPG_N"/>
</dbReference>
<dbReference type="PANTHER" id="PTHR22993:SF9">
    <property type="entry name" value="FORMAMIDOPYRIMIDINE-DNA GLYCOSYLASE"/>
    <property type="match status" value="1"/>
</dbReference>
<dbReference type="Proteomes" id="UP000315037">
    <property type="component" value="Unassembled WGS sequence"/>
</dbReference>
<dbReference type="InterPro" id="IPR000214">
    <property type="entry name" value="Znf_DNA_glyclase/AP_lyase"/>
</dbReference>
<feature type="domain" description="Formamidopyrimidine-DNA glycosylase catalytic" evidence="17">
    <location>
        <begin position="2"/>
        <end position="131"/>
    </location>
</feature>
<feature type="binding site" evidence="15">
    <location>
        <position position="172"/>
    </location>
    <ligand>
        <name>DNA</name>
        <dbReference type="ChEBI" id="CHEBI:16991"/>
    </ligand>
</feature>
<feature type="active site" description="Proton donor; for delta-elimination activity" evidence="15">
    <location>
        <position position="288"/>
    </location>
</feature>
<evidence type="ECO:0000256" key="15">
    <source>
        <dbReference type="HAMAP-Rule" id="MF_00103"/>
    </source>
</evidence>
<dbReference type="PROSITE" id="PS51068">
    <property type="entry name" value="FPG_CAT"/>
    <property type="match status" value="1"/>
</dbReference>
<dbReference type="GO" id="GO:0140078">
    <property type="term" value="F:class I DNA-(apurinic or apyrimidinic site) endonuclease activity"/>
    <property type="evidence" value="ECO:0007669"/>
    <property type="project" value="UniProtKB-EC"/>
</dbReference>
<dbReference type="GO" id="GO:0034039">
    <property type="term" value="F:8-oxo-7,8-dihydroguanine DNA N-glycosylase activity"/>
    <property type="evidence" value="ECO:0007669"/>
    <property type="project" value="TreeGrafter"/>
</dbReference>
<dbReference type="PROSITE" id="PS51066">
    <property type="entry name" value="ZF_FPG_2"/>
    <property type="match status" value="1"/>
</dbReference>
<keyword evidence="7 15" id="KW-0378">Hydrolase</keyword>
<dbReference type="Gene3D" id="3.20.190.10">
    <property type="entry name" value="MutM-like, N-terminal"/>
    <property type="match status" value="1"/>
</dbReference>
<dbReference type="AlphaFoldDB" id="A0A506UQN6"/>
<dbReference type="InterPro" id="IPR015886">
    <property type="entry name" value="H2TH_FPG"/>
</dbReference>
<dbReference type="NCBIfam" id="TIGR00577">
    <property type="entry name" value="fpg"/>
    <property type="match status" value="1"/>
</dbReference>
<keyword evidence="13 15" id="KW-0326">Glycosidase</keyword>
<dbReference type="GO" id="GO:0006284">
    <property type="term" value="P:base-excision repair"/>
    <property type="evidence" value="ECO:0007669"/>
    <property type="project" value="InterPro"/>
</dbReference>
<evidence type="ECO:0000256" key="4">
    <source>
        <dbReference type="ARBA" id="ARBA00022723"/>
    </source>
</evidence>
<dbReference type="CDD" id="cd08966">
    <property type="entry name" value="EcFpg-like_N"/>
    <property type="match status" value="1"/>
</dbReference>
<dbReference type="HAMAP" id="MF_00103">
    <property type="entry name" value="Fapy_DNA_glycosyl"/>
    <property type="match status" value="1"/>
</dbReference>
<evidence type="ECO:0000313" key="19">
    <source>
        <dbReference type="Proteomes" id="UP000315037"/>
    </source>
</evidence>
<keyword evidence="4 15" id="KW-0479">Metal-binding</keyword>